<name>A0ABU2JDG4_9ACTN</name>
<accession>A0ABU2JDG4</accession>
<dbReference type="PROSITE" id="PS50006">
    <property type="entry name" value="FHA_DOMAIN"/>
    <property type="match status" value="1"/>
</dbReference>
<dbReference type="SMART" id="SM00240">
    <property type="entry name" value="FHA"/>
    <property type="match status" value="1"/>
</dbReference>
<dbReference type="SUPFAM" id="SSF49879">
    <property type="entry name" value="SMAD/FHA domain"/>
    <property type="match status" value="1"/>
</dbReference>
<comment type="caution">
    <text evidence="4">The sequence shown here is derived from an EMBL/GenBank/DDBJ whole genome shotgun (WGS) entry which is preliminary data.</text>
</comment>
<dbReference type="Pfam" id="PF12401">
    <property type="entry name" value="FhaA_N"/>
    <property type="match status" value="1"/>
</dbReference>
<reference evidence="5" key="1">
    <citation type="submission" date="2023-07" db="EMBL/GenBank/DDBJ databases">
        <title>30 novel species of actinomycetes from the DSMZ collection.</title>
        <authorList>
            <person name="Nouioui I."/>
        </authorList>
    </citation>
    <scope>NUCLEOTIDE SEQUENCE [LARGE SCALE GENOMIC DNA]</scope>
    <source>
        <strain evidence="5">DSM 44399</strain>
    </source>
</reference>
<dbReference type="Pfam" id="PF00498">
    <property type="entry name" value="FHA"/>
    <property type="match status" value="1"/>
</dbReference>
<gene>
    <name evidence="4" type="ORF">RM423_16665</name>
</gene>
<evidence type="ECO:0000313" key="4">
    <source>
        <dbReference type="EMBL" id="MDT0263024.1"/>
    </source>
</evidence>
<dbReference type="PANTHER" id="PTHR23308">
    <property type="entry name" value="NUCLEAR INHIBITOR OF PROTEIN PHOSPHATASE-1"/>
    <property type="match status" value="1"/>
</dbReference>
<evidence type="ECO:0000313" key="5">
    <source>
        <dbReference type="Proteomes" id="UP001183176"/>
    </source>
</evidence>
<organism evidence="4 5">
    <name type="scientific">Jatrophihabitans lederbergiae</name>
    <dbReference type="NCBI Taxonomy" id="3075547"/>
    <lineage>
        <taxon>Bacteria</taxon>
        <taxon>Bacillati</taxon>
        <taxon>Actinomycetota</taxon>
        <taxon>Actinomycetes</taxon>
        <taxon>Jatrophihabitantales</taxon>
        <taxon>Jatrophihabitantaceae</taxon>
        <taxon>Jatrophihabitans</taxon>
    </lineage>
</organism>
<keyword evidence="1" id="KW-0597">Phosphoprotein</keyword>
<dbReference type="EMBL" id="JAVREH010000027">
    <property type="protein sequence ID" value="MDT0263024.1"/>
    <property type="molecule type" value="Genomic_DNA"/>
</dbReference>
<dbReference type="InterPro" id="IPR022128">
    <property type="entry name" value="FhaA_N"/>
</dbReference>
<dbReference type="Gene3D" id="3.30.2320.60">
    <property type="entry name" value="FhaA, phosphopeptide-binding domain (DUF3662)"/>
    <property type="match status" value="1"/>
</dbReference>
<feature type="region of interest" description="Disordered" evidence="2">
    <location>
        <begin position="121"/>
        <end position="184"/>
    </location>
</feature>
<dbReference type="InterPro" id="IPR008984">
    <property type="entry name" value="SMAD_FHA_dom_sf"/>
</dbReference>
<dbReference type="CDD" id="cd00060">
    <property type="entry name" value="FHA"/>
    <property type="match status" value="1"/>
</dbReference>
<dbReference type="Proteomes" id="UP001183176">
    <property type="component" value="Unassembled WGS sequence"/>
</dbReference>
<keyword evidence="5" id="KW-1185">Reference proteome</keyword>
<evidence type="ECO:0000256" key="2">
    <source>
        <dbReference type="SAM" id="MobiDB-lite"/>
    </source>
</evidence>
<evidence type="ECO:0000256" key="1">
    <source>
        <dbReference type="ARBA" id="ARBA00022553"/>
    </source>
</evidence>
<proteinExistence type="predicted"/>
<sequence length="281" mass="30681">MSLAQRFERRLEGMVGSAFARVFKGQVEPVEIGNALQREAMDKKAVMGNGQVLAPNRYRVTLGLSDYERLAPWELQLTNSLAELVQEYLDDNQLATIGDIEVYLAKDEALHTGVFGIASRMEPQAPPRRRPMDSMSMPVVAGNPDEYVQPYGSQPSAPVQSPPPAVRQPRTQEQPPPFLGAPAKPRYRASLSVDGTPRTVELKNGSNVIGRGSATDLQLLDQGVSRRHADVHVADGRAAVYDLGSTNGTSVNGHGVQTQELQHGDVIRVGHTRLVFHEDNS</sequence>
<dbReference type="InterPro" id="IPR042287">
    <property type="entry name" value="FhaA_N_sf"/>
</dbReference>
<feature type="domain" description="FHA" evidence="3">
    <location>
        <begin position="207"/>
        <end position="256"/>
    </location>
</feature>
<dbReference type="InterPro" id="IPR000253">
    <property type="entry name" value="FHA_dom"/>
</dbReference>
<dbReference type="InterPro" id="IPR050923">
    <property type="entry name" value="Cell_Proc_Reg/RNA_Proc"/>
</dbReference>
<protein>
    <submittedName>
        <fullName evidence="4">DUF3662 domain-containing protein</fullName>
    </submittedName>
</protein>
<evidence type="ECO:0000259" key="3">
    <source>
        <dbReference type="PROSITE" id="PS50006"/>
    </source>
</evidence>
<dbReference type="RefSeq" id="WP_311424171.1">
    <property type="nucleotide sequence ID" value="NZ_JAVREH010000027.1"/>
</dbReference>
<dbReference type="Gene3D" id="2.60.200.20">
    <property type="match status" value="1"/>
</dbReference>